<protein>
    <recommendedName>
        <fullName evidence="3">Polymer-forming cytoskeletal protein</fullName>
    </recommendedName>
</protein>
<name>A0ABW6LLV2_9ACTN</name>
<reference evidence="1 2" key="1">
    <citation type="submission" date="2024-10" db="EMBL/GenBank/DDBJ databases">
        <title>The Natural Products Discovery Center: Release of the First 8490 Sequenced Strains for Exploring Actinobacteria Biosynthetic Diversity.</title>
        <authorList>
            <person name="Kalkreuter E."/>
            <person name="Kautsar S.A."/>
            <person name="Yang D."/>
            <person name="Bader C.D."/>
            <person name="Teijaro C.N."/>
            <person name="Fluegel L."/>
            <person name="Davis C.M."/>
            <person name="Simpson J.R."/>
            <person name="Lauterbach L."/>
            <person name="Steele A.D."/>
            <person name="Gui C."/>
            <person name="Meng S."/>
            <person name="Li G."/>
            <person name="Viehrig K."/>
            <person name="Ye F."/>
            <person name="Su P."/>
            <person name="Kiefer A.F."/>
            <person name="Nichols A."/>
            <person name="Cepeda A.J."/>
            <person name="Yan W."/>
            <person name="Fan B."/>
            <person name="Jiang Y."/>
            <person name="Adhikari A."/>
            <person name="Zheng C.-J."/>
            <person name="Schuster L."/>
            <person name="Cowan T.M."/>
            <person name="Smanski M.J."/>
            <person name="Chevrette M.G."/>
            <person name="De Carvalho L.P.S."/>
            <person name="Shen B."/>
        </authorList>
    </citation>
    <scope>NUCLEOTIDE SEQUENCE [LARGE SCALE GENOMIC DNA]</scope>
    <source>
        <strain evidence="1 2">NPDC007066</strain>
    </source>
</reference>
<comment type="caution">
    <text evidence="1">The sequence shown here is derived from an EMBL/GenBank/DDBJ whole genome shotgun (WGS) entry which is preliminary data.</text>
</comment>
<gene>
    <name evidence="1" type="ORF">ACFYM3_27340</name>
</gene>
<dbReference type="RefSeq" id="WP_358285783.1">
    <property type="nucleotide sequence ID" value="NZ_JBEYGJ010000024.1"/>
</dbReference>
<accession>A0ABW6LLV2</accession>
<organism evidence="1 2">
    <name type="scientific">Streptomyces massasporeus</name>
    <dbReference type="NCBI Taxonomy" id="67324"/>
    <lineage>
        <taxon>Bacteria</taxon>
        <taxon>Bacillati</taxon>
        <taxon>Actinomycetota</taxon>
        <taxon>Actinomycetes</taxon>
        <taxon>Kitasatosporales</taxon>
        <taxon>Streptomycetaceae</taxon>
        <taxon>Streptomyces</taxon>
    </lineage>
</organism>
<sequence>MTGSMRARDVVTAGRLEVHGDLSTDRLIGDYNDCGAHISGDVHARLFYGEHHHFTIGGALSAHAVIGRPRLEIAPHQP</sequence>
<proteinExistence type="predicted"/>
<evidence type="ECO:0008006" key="3">
    <source>
        <dbReference type="Google" id="ProtNLM"/>
    </source>
</evidence>
<keyword evidence="2" id="KW-1185">Reference proteome</keyword>
<dbReference type="EMBL" id="JBIAFP010000017">
    <property type="protein sequence ID" value="MFE9228276.1"/>
    <property type="molecule type" value="Genomic_DNA"/>
</dbReference>
<dbReference type="Proteomes" id="UP001601288">
    <property type="component" value="Unassembled WGS sequence"/>
</dbReference>
<evidence type="ECO:0000313" key="1">
    <source>
        <dbReference type="EMBL" id="MFE9228276.1"/>
    </source>
</evidence>
<evidence type="ECO:0000313" key="2">
    <source>
        <dbReference type="Proteomes" id="UP001601288"/>
    </source>
</evidence>